<accession>A0A3M6TPG7</accession>
<dbReference type="InterPro" id="IPR013083">
    <property type="entry name" value="Znf_RING/FYVE/PHD"/>
</dbReference>
<sequence length="290" mass="32308">MAGAKFSNAIKFLILALFFRLKFNNFGISSSKCVKPTDWSALINLTRPISIGLEAFRACPGITQAETTLHTNEPKDQATRQREYPCGICNRSVSWRQKGIRCENSNCQQWYYIGCQNMCSVEHEQELNKDTWKCSECPLPNHSTTLFDLHSSPTNSADSLLISTRDGDDRNNPLLSLVSPLASSSPTQLHHNLQTIAPNGKPTRILNINCQSALKNSEAFASILDSIGCDIVTGTESWLTKDNEIFPPGYTIYRIDRETGQRGDGVFIAINKDLVSTNLKSKIQICRNAM</sequence>
<keyword evidence="3" id="KW-1185">Reference proteome</keyword>
<dbReference type="EMBL" id="RCHS01003238">
    <property type="protein sequence ID" value="RMX43221.1"/>
    <property type="molecule type" value="Genomic_DNA"/>
</dbReference>
<protein>
    <recommendedName>
        <fullName evidence="4">PHD-type domain-containing protein</fullName>
    </recommendedName>
</protein>
<evidence type="ECO:0000313" key="3">
    <source>
        <dbReference type="Proteomes" id="UP000275408"/>
    </source>
</evidence>
<evidence type="ECO:0000313" key="2">
    <source>
        <dbReference type="EMBL" id="RMX43221.1"/>
    </source>
</evidence>
<dbReference type="InterPro" id="IPR036691">
    <property type="entry name" value="Endo/exonu/phosph_ase_sf"/>
</dbReference>
<evidence type="ECO:0008006" key="4">
    <source>
        <dbReference type="Google" id="ProtNLM"/>
    </source>
</evidence>
<name>A0A3M6TPG7_POCDA</name>
<dbReference type="Proteomes" id="UP000275408">
    <property type="component" value="Unassembled WGS sequence"/>
</dbReference>
<dbReference type="Gene3D" id="3.30.40.10">
    <property type="entry name" value="Zinc/RING finger domain, C3HC4 (zinc finger)"/>
    <property type="match status" value="1"/>
</dbReference>
<evidence type="ECO:0000256" key="1">
    <source>
        <dbReference type="SAM" id="SignalP"/>
    </source>
</evidence>
<reference evidence="2 3" key="1">
    <citation type="journal article" date="2018" name="Sci. Rep.">
        <title>Comparative analysis of the Pocillopora damicornis genome highlights role of immune system in coral evolution.</title>
        <authorList>
            <person name="Cunning R."/>
            <person name="Bay R.A."/>
            <person name="Gillette P."/>
            <person name="Baker A.C."/>
            <person name="Traylor-Knowles N."/>
        </authorList>
    </citation>
    <scope>NUCLEOTIDE SEQUENCE [LARGE SCALE GENOMIC DNA]</scope>
    <source>
        <strain evidence="2">RSMAS</strain>
        <tissue evidence="2">Whole animal</tissue>
    </source>
</reference>
<dbReference type="Gene3D" id="3.60.10.10">
    <property type="entry name" value="Endonuclease/exonuclease/phosphatase"/>
    <property type="match status" value="1"/>
</dbReference>
<feature type="chain" id="PRO_5018250090" description="PHD-type domain-containing protein" evidence="1">
    <location>
        <begin position="25"/>
        <end position="290"/>
    </location>
</feature>
<dbReference type="AlphaFoldDB" id="A0A3M6TPG7"/>
<dbReference type="InterPro" id="IPR011011">
    <property type="entry name" value="Znf_FYVE_PHD"/>
</dbReference>
<proteinExistence type="predicted"/>
<keyword evidence="1" id="KW-0732">Signal</keyword>
<organism evidence="2 3">
    <name type="scientific">Pocillopora damicornis</name>
    <name type="common">Cauliflower coral</name>
    <name type="synonym">Millepora damicornis</name>
    <dbReference type="NCBI Taxonomy" id="46731"/>
    <lineage>
        <taxon>Eukaryota</taxon>
        <taxon>Metazoa</taxon>
        <taxon>Cnidaria</taxon>
        <taxon>Anthozoa</taxon>
        <taxon>Hexacorallia</taxon>
        <taxon>Scleractinia</taxon>
        <taxon>Astrocoeniina</taxon>
        <taxon>Pocilloporidae</taxon>
        <taxon>Pocillopora</taxon>
    </lineage>
</organism>
<comment type="caution">
    <text evidence="2">The sequence shown here is derived from an EMBL/GenBank/DDBJ whole genome shotgun (WGS) entry which is preliminary data.</text>
</comment>
<gene>
    <name evidence="2" type="ORF">pdam_00024856</name>
</gene>
<dbReference type="SUPFAM" id="SSF57903">
    <property type="entry name" value="FYVE/PHD zinc finger"/>
    <property type="match status" value="1"/>
</dbReference>
<feature type="signal peptide" evidence="1">
    <location>
        <begin position="1"/>
        <end position="24"/>
    </location>
</feature>
<dbReference type="SUPFAM" id="SSF56219">
    <property type="entry name" value="DNase I-like"/>
    <property type="match status" value="1"/>
</dbReference>